<feature type="compositionally biased region" description="Low complexity" evidence="8">
    <location>
        <begin position="400"/>
        <end position="417"/>
    </location>
</feature>
<dbReference type="InParanoid" id="A0A2V0NQ42"/>
<dbReference type="PROSITE" id="PS50162">
    <property type="entry name" value="RECA_2"/>
    <property type="match status" value="1"/>
</dbReference>
<dbReference type="GO" id="GO:0033063">
    <property type="term" value="C:Rad51B-Rad51C-Rad51D-XRCC2 complex"/>
    <property type="evidence" value="ECO:0007669"/>
    <property type="project" value="TreeGrafter"/>
</dbReference>
<dbReference type="InterPro" id="IPR027417">
    <property type="entry name" value="P-loop_NTPase"/>
</dbReference>
<reference evidence="10 11" key="1">
    <citation type="journal article" date="2018" name="Sci. Rep.">
        <title>Raphidocelis subcapitata (=Pseudokirchneriella subcapitata) provides an insight into genome evolution and environmental adaptations in the Sphaeropleales.</title>
        <authorList>
            <person name="Suzuki S."/>
            <person name="Yamaguchi H."/>
            <person name="Nakajima N."/>
            <person name="Kawachi M."/>
        </authorList>
    </citation>
    <scope>NUCLEOTIDE SEQUENCE [LARGE SCALE GENOMIC DNA]</scope>
    <source>
        <strain evidence="10 11">NIES-35</strain>
    </source>
</reference>
<keyword evidence="3" id="KW-0227">DNA damage</keyword>
<dbReference type="PANTHER" id="PTHR46239:SF1">
    <property type="entry name" value="DNA REPAIR PROTEIN RAD51 HOMOLOG 3"/>
    <property type="match status" value="1"/>
</dbReference>
<feature type="compositionally biased region" description="Low complexity" evidence="8">
    <location>
        <begin position="362"/>
        <end position="371"/>
    </location>
</feature>
<feature type="compositionally biased region" description="Gly residues" evidence="8">
    <location>
        <begin position="385"/>
        <end position="399"/>
    </location>
</feature>
<feature type="compositionally biased region" description="Low complexity" evidence="8">
    <location>
        <begin position="342"/>
        <end position="355"/>
    </location>
</feature>
<evidence type="ECO:0000256" key="2">
    <source>
        <dbReference type="ARBA" id="ARBA00022741"/>
    </source>
</evidence>
<feature type="domain" description="RecA family profile 1" evidence="9">
    <location>
        <begin position="85"/>
        <end position="293"/>
    </location>
</feature>
<comment type="caution">
    <text evidence="10">The sequence shown here is derived from an EMBL/GenBank/DDBJ whole genome shotgun (WGS) entry which is preliminary data.</text>
</comment>
<dbReference type="EMBL" id="BDRX01000001">
    <property type="protein sequence ID" value="GBF87643.1"/>
    <property type="molecule type" value="Genomic_DNA"/>
</dbReference>
<dbReference type="GO" id="GO:0000400">
    <property type="term" value="F:four-way junction DNA binding"/>
    <property type="evidence" value="ECO:0007669"/>
    <property type="project" value="TreeGrafter"/>
</dbReference>
<protein>
    <recommendedName>
        <fullName evidence="7">DNA repair protein RAD51 homolog 3</fullName>
    </recommendedName>
</protein>
<dbReference type="GO" id="GO:0033065">
    <property type="term" value="C:Rad51C-XRCC3 complex"/>
    <property type="evidence" value="ECO:0007669"/>
    <property type="project" value="TreeGrafter"/>
</dbReference>
<evidence type="ECO:0000259" key="9">
    <source>
        <dbReference type="PROSITE" id="PS50162"/>
    </source>
</evidence>
<dbReference type="GO" id="GO:0005657">
    <property type="term" value="C:replication fork"/>
    <property type="evidence" value="ECO:0007669"/>
    <property type="project" value="TreeGrafter"/>
</dbReference>
<feature type="region of interest" description="Disordered" evidence="8">
    <location>
        <begin position="342"/>
        <end position="417"/>
    </location>
</feature>
<keyword evidence="5" id="KW-0234">DNA repair</keyword>
<dbReference type="FunCoup" id="A0A2V0NQ42">
    <property type="interactions" value="695"/>
</dbReference>
<evidence type="ECO:0000256" key="5">
    <source>
        <dbReference type="ARBA" id="ARBA00023204"/>
    </source>
</evidence>
<evidence type="ECO:0000256" key="7">
    <source>
        <dbReference type="ARBA" id="ARBA00040674"/>
    </source>
</evidence>
<dbReference type="InterPro" id="IPR013632">
    <property type="entry name" value="Rad51_C"/>
</dbReference>
<sequence>MPSAPRTPLVALALAPRVRQQLLTAGYATAGDLVHLSPEALAAAAAGLSTADAAEALSFALGAPQPGWRLSGAQSARELLQSEASRRRITTLCPELDVLLGGGVATGAVTEFCGVPGVGKTQLGMQLSVDVQIPPALGGLGGKAVYIDTEGSFMPDRVLDIAAAAARRVGEAAACSNDPQLTAQAESFTLQSVLEGVLYFRAQDSTQQLALMRTLAALLESQPQARACGAGGRAAGCNRLLGVRLVVVDSVTFHFRQDWKDPGLRARLLAGMAQDAAELAEARGVAVVFINQVTTKVLDDSSGGGVLVPALGESWGQASSTRVALFWEGPQRLAHLLKASAVPPGAAAQPQQGAAGRRRRGAAGPRVAAVPFDVTPEGVRSAGSAAGGGAGGGGGGPAGAGAPPRMWQQQQQQHPHG</sequence>
<evidence type="ECO:0000256" key="3">
    <source>
        <dbReference type="ARBA" id="ARBA00022763"/>
    </source>
</evidence>
<evidence type="ECO:0000256" key="1">
    <source>
        <dbReference type="ARBA" id="ARBA00004123"/>
    </source>
</evidence>
<dbReference type="STRING" id="307507.A0A2V0NQ42"/>
<dbReference type="CDD" id="cd19492">
    <property type="entry name" value="Rad51C"/>
    <property type="match status" value="1"/>
</dbReference>
<dbReference type="Pfam" id="PF08423">
    <property type="entry name" value="Rad51"/>
    <property type="match status" value="2"/>
</dbReference>
<dbReference type="GO" id="GO:0140664">
    <property type="term" value="F:ATP-dependent DNA damage sensor activity"/>
    <property type="evidence" value="ECO:0007669"/>
    <property type="project" value="InterPro"/>
</dbReference>
<dbReference type="Gene3D" id="3.40.50.300">
    <property type="entry name" value="P-loop containing nucleotide triphosphate hydrolases"/>
    <property type="match status" value="1"/>
</dbReference>
<dbReference type="SUPFAM" id="SSF52540">
    <property type="entry name" value="P-loop containing nucleoside triphosphate hydrolases"/>
    <property type="match status" value="1"/>
</dbReference>
<evidence type="ECO:0000256" key="6">
    <source>
        <dbReference type="ARBA" id="ARBA00023242"/>
    </source>
</evidence>
<dbReference type="GO" id="GO:0000707">
    <property type="term" value="P:meiotic DNA recombinase assembly"/>
    <property type="evidence" value="ECO:0007669"/>
    <property type="project" value="TreeGrafter"/>
</dbReference>
<keyword evidence="2" id="KW-0547">Nucleotide-binding</keyword>
<dbReference type="InterPro" id="IPR020588">
    <property type="entry name" value="RecA_ATP-bd"/>
</dbReference>
<evidence type="ECO:0000256" key="4">
    <source>
        <dbReference type="ARBA" id="ARBA00022840"/>
    </source>
</evidence>
<evidence type="ECO:0000256" key="8">
    <source>
        <dbReference type="SAM" id="MobiDB-lite"/>
    </source>
</evidence>
<name>A0A2V0NQ42_9CHLO</name>
<accession>A0A2V0NQ42</accession>
<evidence type="ECO:0000313" key="11">
    <source>
        <dbReference type="Proteomes" id="UP000247498"/>
    </source>
</evidence>
<organism evidence="10 11">
    <name type="scientific">Raphidocelis subcapitata</name>
    <dbReference type="NCBI Taxonomy" id="307507"/>
    <lineage>
        <taxon>Eukaryota</taxon>
        <taxon>Viridiplantae</taxon>
        <taxon>Chlorophyta</taxon>
        <taxon>core chlorophytes</taxon>
        <taxon>Chlorophyceae</taxon>
        <taxon>CS clade</taxon>
        <taxon>Sphaeropleales</taxon>
        <taxon>Selenastraceae</taxon>
        <taxon>Raphidocelis</taxon>
    </lineage>
</organism>
<dbReference type="Proteomes" id="UP000247498">
    <property type="component" value="Unassembled WGS sequence"/>
</dbReference>
<gene>
    <name evidence="10" type="ORF">Rsub_00354</name>
</gene>
<comment type="subcellular location">
    <subcellularLocation>
        <location evidence="1">Nucleus</location>
    </subcellularLocation>
</comment>
<dbReference type="OrthoDB" id="1861185at2759"/>
<keyword evidence="4" id="KW-0067">ATP-binding</keyword>
<dbReference type="AlphaFoldDB" id="A0A2V0NQ42"/>
<dbReference type="GO" id="GO:0008821">
    <property type="term" value="F:crossover junction DNA endonuclease activity"/>
    <property type="evidence" value="ECO:0007669"/>
    <property type="project" value="TreeGrafter"/>
</dbReference>
<dbReference type="GO" id="GO:0007131">
    <property type="term" value="P:reciprocal meiotic recombination"/>
    <property type="evidence" value="ECO:0007669"/>
    <property type="project" value="TreeGrafter"/>
</dbReference>
<keyword evidence="6" id="KW-0539">Nucleus</keyword>
<dbReference type="InterPro" id="IPR052093">
    <property type="entry name" value="HR_Repair_Mediator"/>
</dbReference>
<dbReference type="GO" id="GO:0005524">
    <property type="term" value="F:ATP binding"/>
    <property type="evidence" value="ECO:0007669"/>
    <property type="project" value="UniProtKB-KW"/>
</dbReference>
<evidence type="ECO:0000313" key="10">
    <source>
        <dbReference type="EMBL" id="GBF87643.1"/>
    </source>
</evidence>
<proteinExistence type="predicted"/>
<dbReference type="PANTHER" id="PTHR46239">
    <property type="entry name" value="DNA REPAIR PROTEIN RAD51 HOMOLOG 3 RAD51C"/>
    <property type="match status" value="1"/>
</dbReference>
<keyword evidence="11" id="KW-1185">Reference proteome</keyword>